<evidence type="ECO:0000256" key="3">
    <source>
        <dbReference type="ARBA" id="ARBA00023237"/>
    </source>
</evidence>
<keyword evidence="2 4" id="KW-0472">Membrane</keyword>
<accession>A0A2S6ZM82</accession>
<feature type="domain" description="TonB-dependent receptor-like beta-barrel" evidence="6">
    <location>
        <begin position="446"/>
        <end position="882"/>
    </location>
</feature>
<feature type="domain" description="TonB-dependent receptor plug" evidence="7">
    <location>
        <begin position="72"/>
        <end position="175"/>
    </location>
</feature>
<dbReference type="InterPro" id="IPR010104">
    <property type="entry name" value="TonB_rcpt_bac"/>
</dbReference>
<dbReference type="Gene3D" id="2.170.130.10">
    <property type="entry name" value="TonB-dependent receptor, plug domain"/>
    <property type="match status" value="1"/>
</dbReference>
<dbReference type="NCBIfam" id="TIGR01782">
    <property type="entry name" value="TonB-Xanth-Caul"/>
    <property type="match status" value="1"/>
</dbReference>
<organism evidence="8 9">
    <name type="scientific">Xanthomonas theicola</name>
    <dbReference type="NCBI Taxonomy" id="56464"/>
    <lineage>
        <taxon>Bacteria</taxon>
        <taxon>Pseudomonadati</taxon>
        <taxon>Pseudomonadota</taxon>
        <taxon>Gammaproteobacteria</taxon>
        <taxon>Lysobacterales</taxon>
        <taxon>Lysobacteraceae</taxon>
        <taxon>Xanthomonas</taxon>
    </lineage>
</organism>
<dbReference type="Pfam" id="PF07715">
    <property type="entry name" value="Plug"/>
    <property type="match status" value="1"/>
</dbReference>
<evidence type="ECO:0000256" key="1">
    <source>
        <dbReference type="ARBA" id="ARBA00004442"/>
    </source>
</evidence>
<dbReference type="RefSeq" id="WP_128418603.1">
    <property type="nucleotide sequence ID" value="NZ_CP049017.1"/>
</dbReference>
<proteinExistence type="inferred from homology"/>
<comment type="subcellular location">
    <subcellularLocation>
        <location evidence="1 4">Cell outer membrane</location>
    </subcellularLocation>
</comment>
<evidence type="ECO:0000259" key="7">
    <source>
        <dbReference type="Pfam" id="PF07715"/>
    </source>
</evidence>
<reference evidence="8 9" key="1">
    <citation type="submission" date="2016-08" db="EMBL/GenBank/DDBJ databases">
        <title>Evolution of the type three secretion system and type three effector repertoires in Xanthomonas.</title>
        <authorList>
            <person name="Merda D."/>
            <person name="Briand M."/>
            <person name="Bosis E."/>
            <person name="Rousseau C."/>
            <person name="Portier P."/>
            <person name="Jacques M.-A."/>
            <person name="Fischer-Le Saux M."/>
        </authorList>
    </citation>
    <scope>NUCLEOTIDE SEQUENCE [LARGE SCALE GENOMIC DNA]</scope>
    <source>
        <strain evidence="8 9">CFBP 4691</strain>
    </source>
</reference>
<evidence type="ECO:0000256" key="2">
    <source>
        <dbReference type="ARBA" id="ARBA00023136"/>
    </source>
</evidence>
<dbReference type="InterPro" id="IPR037066">
    <property type="entry name" value="Plug_dom_sf"/>
</dbReference>
<feature type="signal peptide" evidence="5">
    <location>
        <begin position="1"/>
        <end position="36"/>
    </location>
</feature>
<keyword evidence="5" id="KW-0732">Signal</keyword>
<dbReference type="PANTHER" id="PTHR40980:SF3">
    <property type="entry name" value="TONB-DEPENDENT RECEPTOR-LIKE BETA-BARREL DOMAIN-CONTAINING PROTEIN"/>
    <property type="match status" value="1"/>
</dbReference>
<keyword evidence="9" id="KW-1185">Reference proteome</keyword>
<keyword evidence="3" id="KW-0998">Cell outer membrane</keyword>
<evidence type="ECO:0000259" key="6">
    <source>
        <dbReference type="Pfam" id="PF00593"/>
    </source>
</evidence>
<dbReference type="GO" id="GO:0009279">
    <property type="term" value="C:cell outer membrane"/>
    <property type="evidence" value="ECO:0007669"/>
    <property type="project" value="UniProtKB-SubCell"/>
</dbReference>
<sequence length="921" mass="101129">MMGMRKFFMGRVRRGVPSRRLLAVACCVAALQQAHAQSAGSDAPAPQDTVNTLDAVRVTGIRHAIETAVETKSESSLIVEAISAEDIGKLPDVSIADSISRLPGVATQRVDGRSQVINIRGMSEQFVGTTLNGREQVSTGDSRGVEFDQFPAELINAVTVYKTADAAVIGQGLSGTVDLKTIRPLDLDERRIVVSGNGEKNSFGKLGDDGHDRGYRAAASYVDQFAGDTIGVALGVARLNSPFQEKHYKAWWWGNPDSWGATQPGKPPGAVALQGSEAWIKSRELTRDGVIGTLEYKPNEHFHSVLDGYWSKFEQKETMHGAMWSNAPDFSNALGEQVSYRDIVTRDRQGVPIVTQGTLSGVQPVLRNDRNDREDRLLSLGWTNTLRWEPWSLSLDLNYSRAERRQSQLETYAGLADPQGIGFDLPLSSDFARYSLADLADPGAVYLWDPQKWGHDGRLENSWQKDEIKAGRLAFSYDVDTALVRSFDLGVNVNRRSKDKRADVYFADLPGRTPTLVDPSLLYAPTSLGFAGIGDILSFDPRALLSRYYGVTLSESNDDLRKDYVVDEDVDTYYLRANIDMDLGERVRVRGNAGLQYIATEQSSTGFNAGGGAVVGAQTLGARYHDALPSLNLVFDLGDGWMARLGAAKQLMRPPINYLSADASAAVDTTTGLWSGSGGNPTLQPYRADALDLSLEKYFGSASYVSLALFYKDLQTYIYRQNLRWDFTGYNPDGQTPVSNIGTFSTWANGSGGYMRGVEFAATVTGDVFSERLDGFGVQLNGSYTESSIDPDPSDNSPGTDTIAGLSKIVANATVFYEKHGIGARISQRYRDAYRGEYGSLFGQRSYRNTLSERVTDLQLSYDFPDSSRLKGLSLMFQVNNLTNEAFRTEVSAAGVASTVFLPEEYTEYGRQYLLGFRYKL</sequence>
<dbReference type="Proteomes" id="UP000239898">
    <property type="component" value="Unassembled WGS sequence"/>
</dbReference>
<gene>
    <name evidence="8" type="ORF">XthCFBP4691_00520</name>
</gene>
<dbReference type="InterPro" id="IPR012910">
    <property type="entry name" value="Plug_dom"/>
</dbReference>
<dbReference type="EMBL" id="MIGX01000001">
    <property type="protein sequence ID" value="PPT93387.1"/>
    <property type="molecule type" value="Genomic_DNA"/>
</dbReference>
<dbReference type="AlphaFoldDB" id="A0A2S6ZM82"/>
<feature type="chain" id="PRO_5015473239" evidence="5">
    <location>
        <begin position="37"/>
        <end position="921"/>
    </location>
</feature>
<dbReference type="SUPFAM" id="SSF56935">
    <property type="entry name" value="Porins"/>
    <property type="match status" value="1"/>
</dbReference>
<dbReference type="CDD" id="cd01347">
    <property type="entry name" value="ligand_gated_channel"/>
    <property type="match status" value="1"/>
</dbReference>
<evidence type="ECO:0000256" key="5">
    <source>
        <dbReference type="SAM" id="SignalP"/>
    </source>
</evidence>
<dbReference type="PANTHER" id="PTHR40980">
    <property type="entry name" value="PLUG DOMAIN-CONTAINING PROTEIN"/>
    <property type="match status" value="1"/>
</dbReference>
<evidence type="ECO:0000313" key="8">
    <source>
        <dbReference type="EMBL" id="PPT93387.1"/>
    </source>
</evidence>
<dbReference type="InterPro" id="IPR036942">
    <property type="entry name" value="Beta-barrel_TonB_sf"/>
</dbReference>
<evidence type="ECO:0000313" key="9">
    <source>
        <dbReference type="Proteomes" id="UP000239898"/>
    </source>
</evidence>
<dbReference type="Pfam" id="PF00593">
    <property type="entry name" value="TonB_dep_Rec_b-barrel"/>
    <property type="match status" value="1"/>
</dbReference>
<name>A0A2S6ZM82_9XANT</name>
<dbReference type="Gene3D" id="2.40.170.20">
    <property type="entry name" value="TonB-dependent receptor, beta-barrel domain"/>
    <property type="match status" value="1"/>
</dbReference>
<protein>
    <submittedName>
        <fullName evidence="8">Uncharacterized protein</fullName>
    </submittedName>
</protein>
<comment type="caution">
    <text evidence="8">The sequence shown here is derived from an EMBL/GenBank/DDBJ whole genome shotgun (WGS) entry which is preliminary data.</text>
</comment>
<comment type="similarity">
    <text evidence="4">Belongs to the TonB-dependent receptor family.</text>
</comment>
<evidence type="ECO:0000256" key="4">
    <source>
        <dbReference type="RuleBase" id="RU003357"/>
    </source>
</evidence>
<keyword evidence="4" id="KW-0798">TonB box</keyword>
<dbReference type="InterPro" id="IPR000531">
    <property type="entry name" value="Beta-barrel_TonB"/>
</dbReference>